<accession>A0AA97I8J1</accession>
<name>A0AA97I8J1_9MICO</name>
<feature type="region of interest" description="Disordered" evidence="4">
    <location>
        <begin position="119"/>
        <end position="165"/>
    </location>
</feature>
<comment type="subunit">
    <text evidence="2">Homotetramer.</text>
</comment>
<dbReference type="PIRSF" id="PIRSF002070">
    <property type="entry name" value="SSB"/>
    <property type="match status" value="1"/>
</dbReference>
<evidence type="ECO:0000256" key="4">
    <source>
        <dbReference type="SAM" id="MobiDB-lite"/>
    </source>
</evidence>
<dbReference type="Proteomes" id="UP001305498">
    <property type="component" value="Chromosome"/>
</dbReference>
<proteinExistence type="inferred from homology"/>
<dbReference type="PROSITE" id="PS50935">
    <property type="entry name" value="SSB"/>
    <property type="match status" value="1"/>
</dbReference>
<keyword evidence="6" id="KW-1185">Reference proteome</keyword>
<dbReference type="GO" id="GO:0003697">
    <property type="term" value="F:single-stranded DNA binding"/>
    <property type="evidence" value="ECO:0007669"/>
    <property type="project" value="UniProtKB-UniRule"/>
</dbReference>
<protein>
    <recommendedName>
        <fullName evidence="2 3">Single-stranded DNA-binding protein</fullName>
        <shortName evidence="2">SSB</shortName>
    </recommendedName>
</protein>
<dbReference type="KEGG" id="mbet:N8K70_07830"/>
<feature type="compositionally biased region" description="Acidic residues" evidence="4">
    <location>
        <begin position="131"/>
        <end position="141"/>
    </location>
</feature>
<dbReference type="PANTHER" id="PTHR10302:SF0">
    <property type="entry name" value="SINGLE-STRANDED DNA-BINDING PROTEIN, MITOCHONDRIAL"/>
    <property type="match status" value="1"/>
</dbReference>
<dbReference type="CDD" id="cd04496">
    <property type="entry name" value="SSB_OBF"/>
    <property type="match status" value="1"/>
</dbReference>
<sequence length="165" mass="18060">MTDHITVVGNIANDPTPTTLPNGTAVLRFRLASNRRRFDREKEQWVEEAPNWYSVAAFRSLATNGAASLSKGQRVVVSGRLRVRPWQSDSGARGTEVEIAADALGIDLLFGTTTYSRTAAGAAYEPRRDDEAEPAGDDDEEQKTAEDEALSWHPAKLGETEPTPF</sequence>
<evidence type="ECO:0000313" key="5">
    <source>
        <dbReference type="EMBL" id="WOF24555.1"/>
    </source>
</evidence>
<gene>
    <name evidence="5" type="ORF">N8K70_07830</name>
</gene>
<dbReference type="GO" id="GO:0009295">
    <property type="term" value="C:nucleoid"/>
    <property type="evidence" value="ECO:0007669"/>
    <property type="project" value="TreeGrafter"/>
</dbReference>
<dbReference type="AlphaFoldDB" id="A0AA97I8J1"/>
<evidence type="ECO:0000256" key="2">
    <source>
        <dbReference type="HAMAP-Rule" id="MF_00984"/>
    </source>
</evidence>
<keyword evidence="1 2" id="KW-0238">DNA-binding</keyword>
<dbReference type="InterPro" id="IPR012340">
    <property type="entry name" value="NA-bd_OB-fold"/>
</dbReference>
<organism evidence="5 6">
    <name type="scientific">Microbacterium betulae</name>
    <dbReference type="NCBI Taxonomy" id="2981139"/>
    <lineage>
        <taxon>Bacteria</taxon>
        <taxon>Bacillati</taxon>
        <taxon>Actinomycetota</taxon>
        <taxon>Actinomycetes</taxon>
        <taxon>Micrococcales</taxon>
        <taxon>Microbacteriaceae</taxon>
        <taxon>Microbacterium</taxon>
    </lineage>
</organism>
<evidence type="ECO:0000256" key="1">
    <source>
        <dbReference type="ARBA" id="ARBA00023125"/>
    </source>
</evidence>
<dbReference type="GO" id="GO:0006260">
    <property type="term" value="P:DNA replication"/>
    <property type="evidence" value="ECO:0007669"/>
    <property type="project" value="InterPro"/>
</dbReference>
<evidence type="ECO:0000313" key="6">
    <source>
        <dbReference type="Proteomes" id="UP001305498"/>
    </source>
</evidence>
<dbReference type="Gene3D" id="2.40.50.140">
    <property type="entry name" value="Nucleic acid-binding proteins"/>
    <property type="match status" value="1"/>
</dbReference>
<dbReference type="EMBL" id="CP118157">
    <property type="protein sequence ID" value="WOF24555.1"/>
    <property type="molecule type" value="Genomic_DNA"/>
</dbReference>
<dbReference type="NCBIfam" id="TIGR00621">
    <property type="entry name" value="ssb"/>
    <property type="match status" value="1"/>
</dbReference>
<dbReference type="InterPro" id="IPR000424">
    <property type="entry name" value="Primosome_PriB/ssb"/>
</dbReference>
<dbReference type="Pfam" id="PF00436">
    <property type="entry name" value="SSB"/>
    <property type="match status" value="1"/>
</dbReference>
<evidence type="ECO:0000256" key="3">
    <source>
        <dbReference type="PIRNR" id="PIRNR002070"/>
    </source>
</evidence>
<comment type="caution">
    <text evidence="2">Lacks conserved residue(s) required for the propagation of feature annotation.</text>
</comment>
<dbReference type="InterPro" id="IPR011344">
    <property type="entry name" value="ssDNA-bd"/>
</dbReference>
<dbReference type="SUPFAM" id="SSF50249">
    <property type="entry name" value="Nucleic acid-binding proteins"/>
    <property type="match status" value="1"/>
</dbReference>
<dbReference type="RefSeq" id="WP_317141028.1">
    <property type="nucleotide sequence ID" value="NZ_CP118157.1"/>
</dbReference>
<reference evidence="5 6" key="1">
    <citation type="submission" date="2023-02" db="EMBL/GenBank/DDBJ databases">
        <title>Microbacterium betulae sp. nov., isolated from birch wood.</title>
        <authorList>
            <person name="Pasciak M."/>
            <person name="Pawlik K.J."/>
            <person name="Martynowski D."/>
            <person name="Laczmanski L."/>
            <person name="Ciekot J."/>
            <person name="Szponar B."/>
            <person name="Wojcik-Fatla A."/>
            <person name="Mackiewicz B."/>
            <person name="Farian E."/>
            <person name="Cholewa G."/>
            <person name="Cholewa A."/>
            <person name="Dutkiewicz J."/>
        </authorList>
    </citation>
    <scope>NUCLEOTIDE SEQUENCE [LARGE SCALE GENOMIC DNA]</scope>
    <source>
        <strain evidence="5 6">AB</strain>
    </source>
</reference>
<dbReference type="HAMAP" id="MF_00984">
    <property type="entry name" value="SSB"/>
    <property type="match status" value="1"/>
</dbReference>
<dbReference type="PANTHER" id="PTHR10302">
    <property type="entry name" value="SINGLE-STRANDED DNA-BINDING PROTEIN"/>
    <property type="match status" value="1"/>
</dbReference>